<feature type="transmembrane region" description="Helical" evidence="1">
    <location>
        <begin position="91"/>
        <end position="112"/>
    </location>
</feature>
<protein>
    <submittedName>
        <fullName evidence="3">Uncharacterized protein LOC106464473 isoform X1</fullName>
    </submittedName>
</protein>
<reference evidence="3" key="1">
    <citation type="submission" date="2025-08" db="UniProtKB">
        <authorList>
            <consortium name="RefSeq"/>
        </authorList>
    </citation>
    <scope>IDENTIFICATION</scope>
    <source>
        <tissue evidence="3">Muscle</tissue>
    </source>
</reference>
<keyword evidence="1" id="KW-1133">Transmembrane helix</keyword>
<sequence length="237" mass="26283">MLTSGRIYLLTCIVVVCMVNSLVALSVSSKTASRKPKELDINRLARTADLVTKGLAILSEVKWAAIASTVGATVLSHLTTIWSGIQYVGIAYGIIYLIFTVASWLFPSLYAIPLSLGLSPTIPLFRSLKSTVAEMDVGRMMRALESLDLTESSFQYLEIPEPQCQNRAVCELGEYMANDYPIVTRFIGLAASVTPSLHSYSVYLRNTTEHPHCQQIFADCDYSPLEKLRYRWLNATS</sequence>
<organism evidence="2 3">
    <name type="scientific">Limulus polyphemus</name>
    <name type="common">Atlantic horseshoe crab</name>
    <dbReference type="NCBI Taxonomy" id="6850"/>
    <lineage>
        <taxon>Eukaryota</taxon>
        <taxon>Metazoa</taxon>
        <taxon>Ecdysozoa</taxon>
        <taxon>Arthropoda</taxon>
        <taxon>Chelicerata</taxon>
        <taxon>Merostomata</taxon>
        <taxon>Xiphosura</taxon>
        <taxon>Limulidae</taxon>
        <taxon>Limulus</taxon>
    </lineage>
</organism>
<evidence type="ECO:0000313" key="3">
    <source>
        <dbReference type="RefSeq" id="XP_022247904.1"/>
    </source>
</evidence>
<feature type="transmembrane region" description="Helical" evidence="1">
    <location>
        <begin position="6"/>
        <end position="27"/>
    </location>
</feature>
<evidence type="ECO:0000256" key="1">
    <source>
        <dbReference type="SAM" id="Phobius"/>
    </source>
</evidence>
<accession>A0ABM1SW98</accession>
<dbReference type="RefSeq" id="XP_022247904.1">
    <property type="nucleotide sequence ID" value="XM_022392196.1"/>
</dbReference>
<feature type="transmembrane region" description="Helical" evidence="1">
    <location>
        <begin position="63"/>
        <end position="85"/>
    </location>
</feature>
<dbReference type="GeneID" id="106464473"/>
<gene>
    <name evidence="3" type="primary">LOC106464473</name>
</gene>
<proteinExistence type="predicted"/>
<keyword evidence="2" id="KW-1185">Reference proteome</keyword>
<dbReference type="Proteomes" id="UP000694941">
    <property type="component" value="Unplaced"/>
</dbReference>
<name>A0ABM1SW98_LIMPO</name>
<keyword evidence="1" id="KW-0472">Membrane</keyword>
<keyword evidence="1" id="KW-0812">Transmembrane</keyword>
<evidence type="ECO:0000313" key="2">
    <source>
        <dbReference type="Proteomes" id="UP000694941"/>
    </source>
</evidence>